<dbReference type="InterPro" id="IPR029058">
    <property type="entry name" value="AB_hydrolase_fold"/>
</dbReference>
<dbReference type="SUPFAM" id="SSF53474">
    <property type="entry name" value="alpha/beta-Hydrolases"/>
    <property type="match status" value="1"/>
</dbReference>
<gene>
    <name evidence="2" type="ORF">H8704_00100</name>
</gene>
<dbReference type="Gene3D" id="3.40.50.1820">
    <property type="entry name" value="alpha/beta hydrolase"/>
    <property type="match status" value="1"/>
</dbReference>
<reference evidence="2 3" key="1">
    <citation type="submission" date="2020-08" db="EMBL/GenBank/DDBJ databases">
        <title>Genome public.</title>
        <authorList>
            <person name="Liu C."/>
            <person name="Sun Q."/>
        </authorList>
    </citation>
    <scope>NUCLEOTIDE SEQUENCE [LARGE SCALE GENOMIC DNA]</scope>
    <source>
        <strain evidence="2 3">NSJ-37</strain>
    </source>
</reference>
<accession>A0ABR7MXE1</accession>
<dbReference type="InterPro" id="IPR051044">
    <property type="entry name" value="MAG_DAG_Lipase"/>
</dbReference>
<protein>
    <submittedName>
        <fullName evidence="2">Alpha/beta fold hydrolase</fullName>
    </submittedName>
</protein>
<dbReference type="EMBL" id="JACRSX010000001">
    <property type="protein sequence ID" value="MBC8561041.1"/>
    <property type="molecule type" value="Genomic_DNA"/>
</dbReference>
<feature type="domain" description="Serine aminopeptidase S33" evidence="1">
    <location>
        <begin position="44"/>
        <end position="322"/>
    </location>
</feature>
<organism evidence="2 3">
    <name type="scientific">Jutongia huaianensis</name>
    <dbReference type="NCBI Taxonomy" id="2763668"/>
    <lineage>
        <taxon>Bacteria</taxon>
        <taxon>Bacillati</taxon>
        <taxon>Bacillota</taxon>
        <taxon>Clostridia</taxon>
        <taxon>Lachnospirales</taxon>
        <taxon>Lachnospiraceae</taxon>
        <taxon>Jutongia</taxon>
    </lineage>
</organism>
<evidence type="ECO:0000259" key="1">
    <source>
        <dbReference type="Pfam" id="PF12146"/>
    </source>
</evidence>
<proteinExistence type="predicted"/>
<evidence type="ECO:0000313" key="2">
    <source>
        <dbReference type="EMBL" id="MBC8561041.1"/>
    </source>
</evidence>
<dbReference type="Pfam" id="PF12146">
    <property type="entry name" value="Hydrolase_4"/>
    <property type="match status" value="1"/>
</dbReference>
<keyword evidence="2" id="KW-0378">Hydrolase</keyword>
<dbReference type="PANTHER" id="PTHR11614">
    <property type="entry name" value="PHOSPHOLIPASE-RELATED"/>
    <property type="match status" value="1"/>
</dbReference>
<keyword evidence="3" id="KW-1185">Reference proteome</keyword>
<dbReference type="InterPro" id="IPR022742">
    <property type="entry name" value="Hydrolase_4"/>
</dbReference>
<evidence type="ECO:0000313" key="3">
    <source>
        <dbReference type="Proteomes" id="UP000606193"/>
    </source>
</evidence>
<dbReference type="GO" id="GO:0016787">
    <property type="term" value="F:hydrolase activity"/>
    <property type="evidence" value="ECO:0007669"/>
    <property type="project" value="UniProtKB-KW"/>
</dbReference>
<dbReference type="Proteomes" id="UP000606193">
    <property type="component" value="Unassembled WGS sequence"/>
</dbReference>
<comment type="caution">
    <text evidence="2">The sequence shown here is derived from an EMBL/GenBank/DDBJ whole genome shotgun (WGS) entry which is preliminary data.</text>
</comment>
<name>A0ABR7MXE1_9FIRM</name>
<sequence>MTVSESRYRADKTERPGGIRRKYFVIASAQDGMPLEGMMVIPSRPRAVLQIAHGMCEHKERYLPFMRYMAERGYLCVIHDHRGHGASRREAVSTDADKVLGKKQDIPAGLGYFGKDGGRFLVRDLHQITRIIKKQYPGLPYFMMGHSMGSLAVRCYLKKYDRELDGLIVCGCPGKNPMAPLGSALIQMLQKMKDPHSRSILADGIFANMFDRPFRAEKLIHAWICSDHTVVEKYNKDPLCNFTFTLNGYESLLWLMRSTYDRKGWEVRNPNLPILFVSGEDDPCLGGRKKLLQAVRHLKRRGYDRVSFRLYPGMRHEILNEKGRFRVYHDIAYFSRVKKEDM</sequence>